<dbReference type="Gene3D" id="1.10.287.130">
    <property type="match status" value="1"/>
</dbReference>
<dbReference type="InterPro" id="IPR036890">
    <property type="entry name" value="HATPase_C_sf"/>
</dbReference>
<dbReference type="GO" id="GO:0000155">
    <property type="term" value="F:phosphorelay sensor kinase activity"/>
    <property type="evidence" value="ECO:0007669"/>
    <property type="project" value="InterPro"/>
</dbReference>
<dbReference type="PANTHER" id="PTHR43711:SF1">
    <property type="entry name" value="HISTIDINE KINASE 1"/>
    <property type="match status" value="1"/>
</dbReference>
<dbReference type="AlphaFoldDB" id="A0AAE3G0C2"/>
<name>A0AAE3G0C2_9EURY</name>
<feature type="domain" description="Histidine kinase" evidence="8">
    <location>
        <begin position="377"/>
        <end position="567"/>
    </location>
</feature>
<protein>
    <recommendedName>
        <fullName evidence="2">histidine kinase</fullName>
        <ecNumber evidence="2">2.7.13.3</ecNumber>
    </recommendedName>
</protein>
<dbReference type="SMART" id="SM00388">
    <property type="entry name" value="HisKA"/>
    <property type="match status" value="1"/>
</dbReference>
<keyword evidence="5 9" id="KW-0418">Kinase</keyword>
<evidence type="ECO:0000256" key="1">
    <source>
        <dbReference type="ARBA" id="ARBA00000085"/>
    </source>
</evidence>
<keyword evidence="3" id="KW-0597">Phosphoprotein</keyword>
<dbReference type="CDD" id="cd00075">
    <property type="entry name" value="HATPase"/>
    <property type="match status" value="1"/>
</dbReference>
<reference evidence="9" key="1">
    <citation type="journal article" date="2022" name="Syst. Appl. Microbiol.">
        <title>Natronocalculus amylovorans gen. nov., sp. nov., and Natranaeroarchaeum aerophilus sp. nov., dominant culturable amylolytic natronoarchaea from hypersaline soda lakes in southwestern Siberia.</title>
        <authorList>
            <person name="Sorokin D.Y."/>
            <person name="Elcheninov A.G."/>
            <person name="Khizhniak T.V."/>
            <person name="Koenen M."/>
            <person name="Bale N.J."/>
            <person name="Damste J.S.S."/>
            <person name="Kublanov I.V."/>
        </authorList>
    </citation>
    <scope>NUCLEOTIDE SEQUENCE</scope>
    <source>
        <strain evidence="9">AArc-St2</strain>
    </source>
</reference>
<dbReference type="Proteomes" id="UP001203207">
    <property type="component" value="Unassembled WGS sequence"/>
</dbReference>
<evidence type="ECO:0000313" key="9">
    <source>
        <dbReference type="EMBL" id="MCL9818475.1"/>
    </source>
</evidence>
<evidence type="ECO:0000256" key="6">
    <source>
        <dbReference type="ARBA" id="ARBA00023012"/>
    </source>
</evidence>
<evidence type="ECO:0000256" key="5">
    <source>
        <dbReference type="ARBA" id="ARBA00022777"/>
    </source>
</evidence>
<evidence type="ECO:0000256" key="4">
    <source>
        <dbReference type="ARBA" id="ARBA00022679"/>
    </source>
</evidence>
<dbReference type="EMBL" id="JAKRVX010000012">
    <property type="protein sequence ID" value="MCL9818475.1"/>
    <property type="molecule type" value="Genomic_DNA"/>
</dbReference>
<comment type="caution">
    <text evidence="9">The sequence shown here is derived from an EMBL/GenBank/DDBJ whole genome shotgun (WGS) entry which is preliminary data.</text>
</comment>
<dbReference type="InterPro" id="IPR003661">
    <property type="entry name" value="HisK_dim/P_dom"/>
</dbReference>
<accession>A0AAE3G0C2</accession>
<reference evidence="9" key="2">
    <citation type="submission" date="2022-02" db="EMBL/GenBank/DDBJ databases">
        <authorList>
            <person name="Elcheninov A.G."/>
            <person name="Sorokin D.Y."/>
            <person name="Kublanov I.V."/>
        </authorList>
    </citation>
    <scope>NUCLEOTIDE SEQUENCE</scope>
    <source>
        <strain evidence="9">AArc-St2</strain>
    </source>
</reference>
<dbReference type="InterPro" id="IPR050736">
    <property type="entry name" value="Sensor_HK_Regulatory"/>
</dbReference>
<sequence length="567" mass="62119">MDTRGRNFHILLYTSDDGSNILGDNINSHWKVMTATTRSDVHTQLQAGVDCFIIDGSNESGSSPPLETLFSVESVISQIPTIYYTPPVVGSVVHTAYQLGVTEVVYHINSVESGPSCDSNQLPPEQYRREGVVGLLTAIGSIESSAGASIEDVVLDVSRSLMSAAADEVDTKIKWSLESVGTAIGVDRCTVYRWGADIEMLTQTHQWSTDQLTVTDTDTARLAIEDLPHGEALQSSFNTIRLPLPPTTNKTGPRIHGSDTQLIKTKRPIRTNTHSDPLTQVSAGSELQEDDHTRETDTVERFLEARGVQSLLAIPMVVDWELVGVLTVESVSNKHWSETTVERLRTVGELIAYTEQQHRHQQRLSKQNERLERFASVISHDLQNPLNIVKGYTELAYETENTAQLEPAIRAADRMHNLLDDLLTLAQEGKAIGTVSPTSLKMVVENAWDNVDTASMTYTTNNLGTIVADETRLTEVLENLFRNAAEHAGPKTKITVSGTPDGFFVADNGPGIPQSARDTVFEHGYTSDDGTGLGLSIVQTIVQAHGWEITVTESEEGGAKFMITTEH</sequence>
<keyword evidence="4" id="KW-0808">Transferase</keyword>
<dbReference type="InterPro" id="IPR003018">
    <property type="entry name" value="GAF"/>
</dbReference>
<dbReference type="SUPFAM" id="SSF55874">
    <property type="entry name" value="ATPase domain of HSP90 chaperone/DNA topoisomerase II/histidine kinase"/>
    <property type="match status" value="1"/>
</dbReference>
<evidence type="ECO:0000256" key="2">
    <source>
        <dbReference type="ARBA" id="ARBA00012438"/>
    </source>
</evidence>
<evidence type="ECO:0000259" key="8">
    <source>
        <dbReference type="PROSITE" id="PS50109"/>
    </source>
</evidence>
<dbReference type="Gene3D" id="3.30.565.10">
    <property type="entry name" value="Histidine kinase-like ATPase, C-terminal domain"/>
    <property type="match status" value="1"/>
</dbReference>
<keyword evidence="10" id="KW-1185">Reference proteome</keyword>
<dbReference type="SUPFAM" id="SSF55781">
    <property type="entry name" value="GAF domain-like"/>
    <property type="match status" value="1"/>
</dbReference>
<dbReference type="Pfam" id="PF01590">
    <property type="entry name" value="GAF"/>
    <property type="match status" value="1"/>
</dbReference>
<dbReference type="InterPro" id="IPR004358">
    <property type="entry name" value="Sig_transdc_His_kin-like_C"/>
</dbReference>
<dbReference type="CDD" id="cd00082">
    <property type="entry name" value="HisKA"/>
    <property type="match status" value="1"/>
</dbReference>
<dbReference type="Gene3D" id="3.30.450.40">
    <property type="match status" value="1"/>
</dbReference>
<dbReference type="PANTHER" id="PTHR43711">
    <property type="entry name" value="TWO-COMPONENT HISTIDINE KINASE"/>
    <property type="match status" value="1"/>
</dbReference>
<dbReference type="SMART" id="SM00387">
    <property type="entry name" value="HATPase_c"/>
    <property type="match status" value="1"/>
</dbReference>
<keyword evidence="6" id="KW-0902">Two-component regulatory system</keyword>
<dbReference type="EC" id="2.7.13.3" evidence="2"/>
<evidence type="ECO:0000256" key="7">
    <source>
        <dbReference type="SAM" id="MobiDB-lite"/>
    </source>
</evidence>
<feature type="compositionally biased region" description="Polar residues" evidence="7">
    <location>
        <begin position="270"/>
        <end position="285"/>
    </location>
</feature>
<dbReference type="InterPro" id="IPR036097">
    <property type="entry name" value="HisK_dim/P_sf"/>
</dbReference>
<dbReference type="SMART" id="SM00065">
    <property type="entry name" value="GAF"/>
    <property type="match status" value="1"/>
</dbReference>
<evidence type="ECO:0000313" key="10">
    <source>
        <dbReference type="Proteomes" id="UP001203207"/>
    </source>
</evidence>
<dbReference type="RefSeq" id="WP_250586210.1">
    <property type="nucleotide sequence ID" value="NZ_JAKRVX010000012.1"/>
</dbReference>
<dbReference type="SUPFAM" id="SSF47384">
    <property type="entry name" value="Homodimeric domain of signal transducing histidine kinase"/>
    <property type="match status" value="1"/>
</dbReference>
<dbReference type="PRINTS" id="PR00344">
    <property type="entry name" value="BCTRLSENSOR"/>
</dbReference>
<comment type="catalytic activity">
    <reaction evidence="1">
        <text>ATP + protein L-histidine = ADP + protein N-phospho-L-histidine.</text>
        <dbReference type="EC" id="2.7.13.3"/>
    </reaction>
</comment>
<organism evidence="9 10">
    <name type="scientific">Natronocalculus amylovorans</name>
    <dbReference type="NCBI Taxonomy" id="2917812"/>
    <lineage>
        <taxon>Archaea</taxon>
        <taxon>Methanobacteriati</taxon>
        <taxon>Methanobacteriota</taxon>
        <taxon>Stenosarchaea group</taxon>
        <taxon>Halobacteria</taxon>
        <taxon>Halobacteriales</taxon>
        <taxon>Haloferacaceae</taxon>
        <taxon>Natronocalculus</taxon>
    </lineage>
</organism>
<evidence type="ECO:0000256" key="3">
    <source>
        <dbReference type="ARBA" id="ARBA00022553"/>
    </source>
</evidence>
<dbReference type="Pfam" id="PF02518">
    <property type="entry name" value="HATPase_c"/>
    <property type="match status" value="1"/>
</dbReference>
<dbReference type="InterPro" id="IPR003594">
    <property type="entry name" value="HATPase_dom"/>
</dbReference>
<feature type="region of interest" description="Disordered" evidence="7">
    <location>
        <begin position="267"/>
        <end position="296"/>
    </location>
</feature>
<dbReference type="InterPro" id="IPR005467">
    <property type="entry name" value="His_kinase_dom"/>
</dbReference>
<dbReference type="InterPro" id="IPR029016">
    <property type="entry name" value="GAF-like_dom_sf"/>
</dbReference>
<proteinExistence type="predicted"/>
<dbReference type="Pfam" id="PF00512">
    <property type="entry name" value="HisKA"/>
    <property type="match status" value="1"/>
</dbReference>
<dbReference type="PROSITE" id="PS50109">
    <property type="entry name" value="HIS_KIN"/>
    <property type="match status" value="1"/>
</dbReference>
<gene>
    <name evidence="9" type="ORF">AArcSt2_16170</name>
</gene>